<proteinExistence type="predicted"/>
<dbReference type="Proteomes" id="UP000694865">
    <property type="component" value="Unplaced"/>
</dbReference>
<reference evidence="2" key="1">
    <citation type="submission" date="2025-08" db="UniProtKB">
        <authorList>
            <consortium name="RefSeq"/>
        </authorList>
    </citation>
    <scope>IDENTIFICATION</scope>
    <source>
        <tissue evidence="2">Testes</tissue>
    </source>
</reference>
<dbReference type="GeneID" id="102808870"/>
<protein>
    <submittedName>
        <fullName evidence="2">Uncharacterized protein LOC102808870</fullName>
    </submittedName>
</protein>
<dbReference type="Gene3D" id="3.10.10.10">
    <property type="entry name" value="HIV Type 1 Reverse Transcriptase, subunit A, domain 1"/>
    <property type="match status" value="1"/>
</dbReference>
<organism evidence="1 2">
    <name type="scientific">Saccoglossus kowalevskii</name>
    <name type="common">Acorn worm</name>
    <dbReference type="NCBI Taxonomy" id="10224"/>
    <lineage>
        <taxon>Eukaryota</taxon>
        <taxon>Metazoa</taxon>
        <taxon>Hemichordata</taxon>
        <taxon>Enteropneusta</taxon>
        <taxon>Harrimaniidae</taxon>
        <taxon>Saccoglossus</taxon>
    </lineage>
</organism>
<dbReference type="SUPFAM" id="SSF56672">
    <property type="entry name" value="DNA/RNA polymerases"/>
    <property type="match status" value="1"/>
</dbReference>
<evidence type="ECO:0000313" key="2">
    <source>
        <dbReference type="RefSeq" id="XP_006817666.1"/>
    </source>
</evidence>
<dbReference type="InterPro" id="IPR043502">
    <property type="entry name" value="DNA/RNA_pol_sf"/>
</dbReference>
<dbReference type="InterPro" id="IPR050951">
    <property type="entry name" value="Retrovirus_Pol_polyprotein"/>
</dbReference>
<sequence>MDESDFEKLNGKVKLRRTYTKVFPYKSQYPIETLGEFRTDIKCKTNNGRKSLSNILIHVVKRNGNFGESLLSFQTAEDLGLVQIIKQVMGQTATDKLVSEYNDLFTGLGKMTDFQVKLHIDETVQPVAQPHRRIPFHIRKKVEKKIAEMEAADIIEKVDEATPTPVHLFWVLCIFLFS</sequence>
<dbReference type="PANTHER" id="PTHR37984:SF11">
    <property type="entry name" value="INTEGRASE CATALYTIC DOMAIN-CONTAINING PROTEIN"/>
    <property type="match status" value="1"/>
</dbReference>
<gene>
    <name evidence="2" type="primary">LOC102808870</name>
</gene>
<name>A0ABM0MCC5_SACKO</name>
<keyword evidence="1" id="KW-1185">Reference proteome</keyword>
<evidence type="ECO:0000313" key="1">
    <source>
        <dbReference type="Proteomes" id="UP000694865"/>
    </source>
</evidence>
<accession>A0ABM0MCC5</accession>
<dbReference type="PANTHER" id="PTHR37984">
    <property type="entry name" value="PROTEIN CBG26694"/>
    <property type="match status" value="1"/>
</dbReference>
<dbReference type="RefSeq" id="XP_006817666.1">
    <property type="nucleotide sequence ID" value="XM_006817603.1"/>
</dbReference>